<sequence>MEMVGTLKARTGVSGLDDILGGGLSKGHVFLLEGNPGTGKTTIALQFLRDGAADGERGLYITMSETDKELREGADSHGMEIPDLIDVFELVPPESLFDAEHQQSLLYSADLELGETTKLIFEARRLPGHSARHTPFCW</sequence>
<dbReference type="EMBL" id="JAFLNA010000001">
    <property type="protein sequence ID" value="MBO0129637.1"/>
    <property type="molecule type" value="Genomic_DNA"/>
</dbReference>
<dbReference type="SUPFAM" id="SSF52540">
    <property type="entry name" value="P-loop containing nucleoside triphosphate hydrolases"/>
    <property type="match status" value="1"/>
</dbReference>
<dbReference type="PANTHER" id="PTHR42926:SF1">
    <property type="entry name" value="CIRCADIAN CLOCK OSCILLATOR PROTEIN KAIC 1"/>
    <property type="match status" value="1"/>
</dbReference>
<dbReference type="InterPro" id="IPR051347">
    <property type="entry name" value="Circadian_clock_KaiC-rel"/>
</dbReference>
<dbReference type="PRINTS" id="PR01874">
    <property type="entry name" value="DNAREPAIRADA"/>
</dbReference>
<keyword evidence="3" id="KW-1185">Reference proteome</keyword>
<dbReference type="PANTHER" id="PTHR42926">
    <property type="match status" value="1"/>
</dbReference>
<dbReference type="Proteomes" id="UP000664699">
    <property type="component" value="Unassembled WGS sequence"/>
</dbReference>
<feature type="domain" description="KaiC-like" evidence="1">
    <location>
        <begin position="10"/>
        <end position="88"/>
    </location>
</feature>
<dbReference type="Pfam" id="PF06745">
    <property type="entry name" value="ATPase"/>
    <property type="match status" value="1"/>
</dbReference>
<reference evidence="2 3" key="1">
    <citation type="submission" date="2021-03" db="EMBL/GenBank/DDBJ databases">
        <title>Whole genome sequence of Agrobacterium sp. strain Rnr.</title>
        <authorList>
            <person name="Mafakheri H."/>
            <person name="Taghavi S.M."/>
            <person name="Nemanja K."/>
            <person name="Osdaghi E."/>
        </authorList>
    </citation>
    <scope>NUCLEOTIDE SEQUENCE [LARGE SCALE GENOMIC DNA]</scope>
    <source>
        <strain evidence="2 3">Rnr</strain>
    </source>
</reference>
<gene>
    <name evidence="2" type="ORF">JZX89_02630</name>
</gene>
<proteinExistence type="predicted"/>
<comment type="caution">
    <text evidence="2">The sequence shown here is derived from an EMBL/GenBank/DDBJ whole genome shotgun (WGS) entry which is preliminary data.</text>
</comment>
<evidence type="ECO:0000259" key="1">
    <source>
        <dbReference type="Pfam" id="PF06745"/>
    </source>
</evidence>
<accession>A0ABS3ECI3</accession>
<dbReference type="Gene3D" id="3.40.50.300">
    <property type="entry name" value="P-loop containing nucleotide triphosphate hydrolases"/>
    <property type="match status" value="1"/>
</dbReference>
<dbReference type="InterPro" id="IPR014774">
    <property type="entry name" value="KaiC-like_dom"/>
</dbReference>
<organism evidence="2 3">
    <name type="scientific">Agrobacterium burrii</name>
    <dbReference type="NCBI Taxonomy" id="2815339"/>
    <lineage>
        <taxon>Bacteria</taxon>
        <taxon>Pseudomonadati</taxon>
        <taxon>Pseudomonadota</taxon>
        <taxon>Alphaproteobacteria</taxon>
        <taxon>Hyphomicrobiales</taxon>
        <taxon>Rhizobiaceae</taxon>
        <taxon>Rhizobium/Agrobacterium group</taxon>
        <taxon>Agrobacterium</taxon>
        <taxon>Agrobacterium tumefaciens complex</taxon>
    </lineage>
</organism>
<dbReference type="InterPro" id="IPR027417">
    <property type="entry name" value="P-loop_NTPase"/>
</dbReference>
<evidence type="ECO:0000313" key="2">
    <source>
        <dbReference type="EMBL" id="MBO0129637.1"/>
    </source>
</evidence>
<name>A0ABS3ECI3_9HYPH</name>
<evidence type="ECO:0000313" key="3">
    <source>
        <dbReference type="Proteomes" id="UP000664699"/>
    </source>
</evidence>
<protein>
    <recommendedName>
        <fullName evidence="1">KaiC-like domain-containing protein</fullName>
    </recommendedName>
</protein>